<dbReference type="Proteomes" id="UP000465306">
    <property type="component" value="Unassembled WGS sequence"/>
</dbReference>
<reference evidence="3" key="2">
    <citation type="submission" date="2020-02" db="EMBL/GenBank/DDBJ databases">
        <authorList>
            <person name="Matsumoto Y."/>
            <person name="Kinjo T."/>
            <person name="Motooka D."/>
            <person name="Nabeya D."/>
            <person name="Jung N."/>
            <person name="Uechi K."/>
            <person name="Horii T."/>
            <person name="Iida T."/>
            <person name="Fujita J."/>
            <person name="Nakamura S."/>
        </authorList>
    </citation>
    <scope>NUCLEOTIDE SEQUENCE</scope>
    <source>
        <strain evidence="3">JCM 13573</strain>
    </source>
</reference>
<name>A0AAX1J4M5_9MYCO</name>
<keyword evidence="2" id="KW-0472">Membrane</keyword>
<dbReference type="EMBL" id="CP065047">
    <property type="protein sequence ID" value="QPI36384.1"/>
    <property type="molecule type" value="Genomic_DNA"/>
</dbReference>
<evidence type="ECO:0000256" key="2">
    <source>
        <dbReference type="SAM" id="Phobius"/>
    </source>
</evidence>
<sequence length="90" mass="9780">MTGAERTPASGGDQRPEVGSDASIDDIQADIERTRDQLGETVQALSDKVNVVDRARETAREKAQAAKPLLAVAAGGLVIVAVVWWRRRRR</sequence>
<evidence type="ECO:0000313" key="6">
    <source>
        <dbReference type="Proteomes" id="UP000663583"/>
    </source>
</evidence>
<dbReference type="RefSeq" id="WP_068033511.1">
    <property type="nucleotide sequence ID" value="NZ_BLKU01000005.1"/>
</dbReference>
<evidence type="ECO:0000313" key="3">
    <source>
        <dbReference type="EMBL" id="GFG67676.1"/>
    </source>
</evidence>
<dbReference type="KEGG" id="mku:I2456_18015"/>
<dbReference type="InterPro" id="IPR022062">
    <property type="entry name" value="DUF3618"/>
</dbReference>
<dbReference type="AlphaFoldDB" id="A0AAX1J4M5"/>
<evidence type="ECO:0000313" key="4">
    <source>
        <dbReference type="EMBL" id="QPI36384.1"/>
    </source>
</evidence>
<feature type="region of interest" description="Disordered" evidence="1">
    <location>
        <begin position="1"/>
        <end position="26"/>
    </location>
</feature>
<evidence type="ECO:0000256" key="1">
    <source>
        <dbReference type="SAM" id="MobiDB-lite"/>
    </source>
</evidence>
<protein>
    <submittedName>
        <fullName evidence="4">DUF3618 domain-containing protein</fullName>
    </submittedName>
</protein>
<keyword evidence="2" id="KW-1133">Transmembrane helix</keyword>
<proteinExistence type="predicted"/>
<organism evidence="4 6">
    <name type="scientific">Mycobacterium kubicae</name>
    <dbReference type="NCBI Taxonomy" id="120959"/>
    <lineage>
        <taxon>Bacteria</taxon>
        <taxon>Bacillati</taxon>
        <taxon>Actinomycetota</taxon>
        <taxon>Actinomycetes</taxon>
        <taxon>Mycobacteriales</taxon>
        <taxon>Mycobacteriaceae</taxon>
        <taxon>Mycobacterium</taxon>
        <taxon>Mycobacterium simiae complex</taxon>
    </lineage>
</organism>
<reference evidence="4" key="3">
    <citation type="submission" date="2020-11" db="EMBL/GenBank/DDBJ databases">
        <title>Intraspecies plasmid and genomic variation of Mycobacterium kubicae revealed by the complete genome sequences of two clinical isolates.</title>
        <authorList>
            <person name="Hendrix J.R."/>
            <person name="Epperson L.E."/>
            <person name="Honda J.R."/>
            <person name="Strong M."/>
        </authorList>
    </citation>
    <scope>NUCLEOTIDE SEQUENCE</scope>
    <source>
        <strain evidence="4">JCM 13573</strain>
    </source>
</reference>
<dbReference type="EMBL" id="BLKU01000005">
    <property type="protein sequence ID" value="GFG67676.1"/>
    <property type="molecule type" value="Genomic_DNA"/>
</dbReference>
<evidence type="ECO:0000313" key="5">
    <source>
        <dbReference type="Proteomes" id="UP000465306"/>
    </source>
</evidence>
<dbReference type="Proteomes" id="UP000663583">
    <property type="component" value="Chromosome"/>
</dbReference>
<keyword evidence="5" id="KW-1185">Reference proteome</keyword>
<dbReference type="Pfam" id="PF12277">
    <property type="entry name" value="DUF3618"/>
    <property type="match status" value="1"/>
</dbReference>
<keyword evidence="2" id="KW-0812">Transmembrane</keyword>
<accession>A0AAX1J4M5</accession>
<feature type="transmembrane region" description="Helical" evidence="2">
    <location>
        <begin position="65"/>
        <end position="85"/>
    </location>
</feature>
<gene>
    <name evidence="4" type="ORF">I2456_18015</name>
    <name evidence="3" type="ORF">MKUB_51660</name>
</gene>
<reference evidence="3 5" key="1">
    <citation type="journal article" date="2019" name="Emerg. Microbes Infect.">
        <title>Comprehensive subspecies identification of 175 nontuberculous mycobacteria species based on 7547 genomic profiles.</title>
        <authorList>
            <person name="Matsumoto Y."/>
            <person name="Kinjo T."/>
            <person name="Motooka D."/>
            <person name="Nabeya D."/>
            <person name="Jung N."/>
            <person name="Uechi K."/>
            <person name="Horii T."/>
            <person name="Iida T."/>
            <person name="Fujita J."/>
            <person name="Nakamura S."/>
        </authorList>
    </citation>
    <scope>NUCLEOTIDE SEQUENCE [LARGE SCALE GENOMIC DNA]</scope>
    <source>
        <strain evidence="3 5">JCM 13573</strain>
    </source>
</reference>